<accession>A0A5J4TVR3</accession>
<evidence type="ECO:0000256" key="1">
    <source>
        <dbReference type="SAM" id="MobiDB-lite"/>
    </source>
</evidence>
<dbReference type="AlphaFoldDB" id="A0A5J4TVR3"/>
<feature type="region of interest" description="Disordered" evidence="1">
    <location>
        <begin position="249"/>
        <end position="298"/>
    </location>
</feature>
<proteinExistence type="predicted"/>
<dbReference type="Proteomes" id="UP000324800">
    <property type="component" value="Unassembled WGS sequence"/>
</dbReference>
<reference evidence="2 3" key="1">
    <citation type="submission" date="2019-03" db="EMBL/GenBank/DDBJ databases">
        <title>Single cell metagenomics reveals metabolic interactions within the superorganism composed of flagellate Streblomastix strix and complex community of Bacteroidetes bacteria on its surface.</title>
        <authorList>
            <person name="Treitli S.C."/>
            <person name="Kolisko M."/>
            <person name="Husnik F."/>
            <person name="Keeling P."/>
            <person name="Hampl V."/>
        </authorList>
    </citation>
    <scope>NUCLEOTIDE SEQUENCE [LARGE SCALE GENOMIC DNA]</scope>
    <source>
        <strain evidence="2">ST1C</strain>
    </source>
</reference>
<evidence type="ECO:0000313" key="2">
    <source>
        <dbReference type="EMBL" id="KAA6361495.1"/>
    </source>
</evidence>
<feature type="region of interest" description="Disordered" evidence="1">
    <location>
        <begin position="1"/>
        <end position="20"/>
    </location>
</feature>
<feature type="compositionally biased region" description="Polar residues" evidence="1">
    <location>
        <begin position="62"/>
        <end position="71"/>
    </location>
</feature>
<feature type="region of interest" description="Disordered" evidence="1">
    <location>
        <begin position="147"/>
        <end position="177"/>
    </location>
</feature>
<comment type="caution">
    <text evidence="2">The sequence shown here is derived from an EMBL/GenBank/DDBJ whole genome shotgun (WGS) entry which is preliminary data.</text>
</comment>
<feature type="non-terminal residue" evidence="2">
    <location>
        <position position="365"/>
    </location>
</feature>
<feature type="compositionally biased region" description="Basic and acidic residues" evidence="1">
    <location>
        <begin position="147"/>
        <end position="166"/>
    </location>
</feature>
<evidence type="ECO:0000313" key="3">
    <source>
        <dbReference type="Proteomes" id="UP000324800"/>
    </source>
</evidence>
<organism evidence="2 3">
    <name type="scientific">Streblomastix strix</name>
    <dbReference type="NCBI Taxonomy" id="222440"/>
    <lineage>
        <taxon>Eukaryota</taxon>
        <taxon>Metamonada</taxon>
        <taxon>Preaxostyla</taxon>
        <taxon>Oxymonadida</taxon>
        <taxon>Streblomastigidae</taxon>
        <taxon>Streblomastix</taxon>
    </lineage>
</organism>
<gene>
    <name evidence="2" type="ORF">EZS28_042978</name>
</gene>
<name>A0A5J4TVR3_9EUKA</name>
<feature type="compositionally biased region" description="Polar residues" evidence="1">
    <location>
        <begin position="255"/>
        <end position="266"/>
    </location>
</feature>
<dbReference type="EMBL" id="SNRW01025468">
    <property type="protein sequence ID" value="KAA6361495.1"/>
    <property type="molecule type" value="Genomic_DNA"/>
</dbReference>
<feature type="region of interest" description="Disordered" evidence="1">
    <location>
        <begin position="53"/>
        <end position="81"/>
    </location>
</feature>
<protein>
    <submittedName>
        <fullName evidence="2">Uncharacterized protein</fullName>
    </submittedName>
</protein>
<sequence length="365" mass="42827">MQTFGSIQPPVQPAQPASMFQQEQKLNRQVIYTIADIIQKGRDLKRHQTCQKQIDVSRERSSPSPNINTQFGERPKAHLPRLEERMSKELKSRHSDPPTAGYAEGNVQIKPFIEAYNRGHEFHIHEFQAFWKEYCYKFFKRKPQQFDMRKDSPHSPGRRHDNDKSDRRNRRDGKTSMTFMKAQFDKGINSEPNWILPIEDNFWQANNRQEIQVLQNNNQEETMIQVLRLQRQAQGQNPRRNFQPLDMSLERQPANPDSRSQNQQAYASEKAKDKQIFLPSGLQRRTSWTDSEEEEEPNQINLMVPSKVSTQNVISNAIQTQVPERRPQMVTTSTQQRLTVQMPPNIEFQGAWPVRSQAYLEQDRA</sequence>